<dbReference type="EMBL" id="ADAQ01000013">
    <property type="protein sequence ID" value="EEY71145.1"/>
    <property type="molecule type" value="Genomic_DNA"/>
</dbReference>
<sequence length="40" mass="4387">MVLYCKSSPNCVEPASLRNQINPLSERNNSSNTMTTTDVA</sequence>
<dbReference type="AlphaFoldDB" id="D0IB77"/>
<name>D0IB77_GRIHO</name>
<evidence type="ECO:0000313" key="2">
    <source>
        <dbReference type="EMBL" id="EEY71145.1"/>
    </source>
</evidence>
<proteinExistence type="predicted"/>
<keyword evidence="3" id="KW-1185">Reference proteome</keyword>
<organism evidence="2 3">
    <name type="scientific">Grimontia hollisae CIP 101886</name>
    <dbReference type="NCBI Taxonomy" id="675812"/>
    <lineage>
        <taxon>Bacteria</taxon>
        <taxon>Pseudomonadati</taxon>
        <taxon>Pseudomonadota</taxon>
        <taxon>Gammaproteobacteria</taxon>
        <taxon>Vibrionales</taxon>
        <taxon>Vibrionaceae</taxon>
        <taxon>Grimontia</taxon>
    </lineage>
</organism>
<comment type="caution">
    <text evidence="2">The sequence shown here is derived from an EMBL/GenBank/DDBJ whole genome shotgun (WGS) entry which is preliminary data.</text>
</comment>
<gene>
    <name evidence="2" type="ORF">VHA_003004</name>
</gene>
<evidence type="ECO:0000256" key="1">
    <source>
        <dbReference type="SAM" id="MobiDB-lite"/>
    </source>
</evidence>
<dbReference type="Proteomes" id="UP000003604">
    <property type="component" value="Unassembled WGS sequence"/>
</dbReference>
<feature type="region of interest" description="Disordered" evidence="1">
    <location>
        <begin position="19"/>
        <end position="40"/>
    </location>
</feature>
<reference evidence="2 3" key="1">
    <citation type="submission" date="2009-10" db="EMBL/GenBank/DDBJ databases">
        <authorList>
            <consortium name="Los Alamos National Laboratory (LANL)"/>
            <consortium name="National Microbial Pathogen Data Resource (NMPDR)"/>
            <person name="Saunders E.H."/>
            <person name="Munk A.C."/>
            <person name="Tapia R."/>
            <person name="Green L."/>
            <person name="Rogers Y."/>
            <person name="Detter J.C."/>
            <person name="Bruce D."/>
            <person name="Brettin T.S."/>
            <person name="Colwell R.R."/>
            <person name="Huq A."/>
            <person name="Grim C.J."/>
            <person name="Hasan N.A."/>
            <person name="Bartels D."/>
            <person name="Vonstein V."/>
        </authorList>
    </citation>
    <scope>NUCLEOTIDE SEQUENCE [LARGE SCALE GENOMIC DNA]</scope>
    <source>
        <strain evidence="2 3">CIP 101886</strain>
    </source>
</reference>
<protein>
    <submittedName>
        <fullName evidence="2">Uncharacterized protein</fullName>
    </submittedName>
</protein>
<evidence type="ECO:0000313" key="3">
    <source>
        <dbReference type="Proteomes" id="UP000003604"/>
    </source>
</evidence>
<accession>D0IB77</accession>